<protein>
    <recommendedName>
        <fullName evidence="1">MADF domain-containing protein</fullName>
    </recommendedName>
</protein>
<dbReference type="Pfam" id="PF10545">
    <property type="entry name" value="MADF_DNA_bdg"/>
    <property type="match status" value="1"/>
</dbReference>
<reference evidence="2 3" key="1">
    <citation type="journal article" date="2019" name="Sci. Rep.">
        <title>Orb-weaving spider Araneus ventricosus genome elucidates the spidroin gene catalogue.</title>
        <authorList>
            <person name="Kono N."/>
            <person name="Nakamura H."/>
            <person name="Ohtoshi R."/>
            <person name="Moran D.A.P."/>
            <person name="Shinohara A."/>
            <person name="Yoshida Y."/>
            <person name="Fujiwara M."/>
            <person name="Mori M."/>
            <person name="Tomita M."/>
            <person name="Arakawa K."/>
        </authorList>
    </citation>
    <scope>NUCLEOTIDE SEQUENCE [LARGE SCALE GENOMIC DNA]</scope>
</reference>
<name>A0A4Y2DJ14_ARAVE</name>
<evidence type="ECO:0000313" key="2">
    <source>
        <dbReference type="EMBL" id="GBM15998.1"/>
    </source>
</evidence>
<evidence type="ECO:0000313" key="3">
    <source>
        <dbReference type="Proteomes" id="UP000499080"/>
    </source>
</evidence>
<dbReference type="InterPro" id="IPR036397">
    <property type="entry name" value="RNaseH_sf"/>
</dbReference>
<evidence type="ECO:0000259" key="1">
    <source>
        <dbReference type="Pfam" id="PF10545"/>
    </source>
</evidence>
<dbReference type="EMBL" id="BGPR01000367">
    <property type="protein sequence ID" value="GBM15998.1"/>
    <property type="molecule type" value="Genomic_DNA"/>
</dbReference>
<dbReference type="InterPro" id="IPR006578">
    <property type="entry name" value="MADF-dom"/>
</dbReference>
<sequence>MEYCLDSELMILEVEKYPYLYDSRHNDFKNHELKKDAWMAVTKNVIGEKWNQMDEKTRSNLENGTFWLPEAVLGNNGLGHLKTGRMVTLGIHQVSNAVLAKPFLAFSIDTGTSGCDTDSHDTDNRCTLLHRHKIFRHKKKLHGVRFVEHLSLKSARPKSQFVNEIKNNIRLTGWLVGFAWVKTHCGNSVNELVDHYAKIATTSGDEMDISAPYSCGKFKIKRNIIEDWEKYWLNDDSE</sequence>
<proteinExistence type="predicted"/>
<organism evidence="2 3">
    <name type="scientific">Araneus ventricosus</name>
    <name type="common">Orbweaver spider</name>
    <name type="synonym">Epeira ventricosa</name>
    <dbReference type="NCBI Taxonomy" id="182803"/>
    <lineage>
        <taxon>Eukaryota</taxon>
        <taxon>Metazoa</taxon>
        <taxon>Ecdysozoa</taxon>
        <taxon>Arthropoda</taxon>
        <taxon>Chelicerata</taxon>
        <taxon>Arachnida</taxon>
        <taxon>Araneae</taxon>
        <taxon>Araneomorphae</taxon>
        <taxon>Entelegynae</taxon>
        <taxon>Araneoidea</taxon>
        <taxon>Araneidae</taxon>
        <taxon>Araneus</taxon>
    </lineage>
</organism>
<accession>A0A4Y2DJ14</accession>
<dbReference type="AlphaFoldDB" id="A0A4Y2DJ14"/>
<feature type="domain" description="MADF" evidence="1">
    <location>
        <begin position="11"/>
        <end position="47"/>
    </location>
</feature>
<dbReference type="Proteomes" id="UP000499080">
    <property type="component" value="Unassembled WGS sequence"/>
</dbReference>
<gene>
    <name evidence="2" type="ORF">AVEN_108594_2</name>
</gene>
<dbReference type="GO" id="GO:0003676">
    <property type="term" value="F:nucleic acid binding"/>
    <property type="evidence" value="ECO:0007669"/>
    <property type="project" value="InterPro"/>
</dbReference>
<dbReference type="Gene3D" id="3.30.420.10">
    <property type="entry name" value="Ribonuclease H-like superfamily/Ribonuclease H"/>
    <property type="match status" value="1"/>
</dbReference>
<dbReference type="OrthoDB" id="6437731at2759"/>
<keyword evidence="3" id="KW-1185">Reference proteome</keyword>
<comment type="caution">
    <text evidence="2">The sequence shown here is derived from an EMBL/GenBank/DDBJ whole genome shotgun (WGS) entry which is preliminary data.</text>
</comment>